<dbReference type="InterPro" id="IPR007709">
    <property type="entry name" value="N-FG_amidohydro"/>
</dbReference>
<dbReference type="GO" id="GO:0050129">
    <property type="term" value="F:N-formylglutamate deformylase activity"/>
    <property type="evidence" value="ECO:0007669"/>
    <property type="project" value="UniProtKB-EC"/>
</dbReference>
<comment type="caution">
    <text evidence="1">The sequence shown here is derived from an EMBL/GenBank/DDBJ whole genome shotgun (WGS) entry which is preliminary data.</text>
</comment>
<dbReference type="Gene3D" id="3.40.630.40">
    <property type="entry name" value="Zn-dependent exopeptidases"/>
    <property type="match status" value="1"/>
</dbReference>
<gene>
    <name evidence="1" type="primary">hutG</name>
    <name evidence="1" type="ORF">ABUE30_11395</name>
</gene>
<keyword evidence="1" id="KW-0378">Hydrolase</keyword>
<organism evidence="1 2">
    <name type="scientific">Celerinatantimonas yamalensis</name>
    <dbReference type="NCBI Taxonomy" id="559956"/>
    <lineage>
        <taxon>Bacteria</taxon>
        <taxon>Pseudomonadati</taxon>
        <taxon>Pseudomonadota</taxon>
        <taxon>Gammaproteobacteria</taxon>
        <taxon>Celerinatantimonadaceae</taxon>
        <taxon>Celerinatantimonas</taxon>
    </lineage>
</organism>
<accession>A0ABW9G8E2</accession>
<dbReference type="EC" id="3.5.1.68" evidence="1"/>
<evidence type="ECO:0000313" key="2">
    <source>
        <dbReference type="Proteomes" id="UP001629953"/>
    </source>
</evidence>
<dbReference type="EMBL" id="JBEQCT010000005">
    <property type="protein sequence ID" value="MFM2485654.1"/>
    <property type="molecule type" value="Genomic_DNA"/>
</dbReference>
<dbReference type="RefSeq" id="WP_408623901.1">
    <property type="nucleotide sequence ID" value="NZ_JBEQCT010000005.1"/>
</dbReference>
<reference evidence="1 2" key="1">
    <citation type="journal article" date="2013" name="Int. J. Syst. Evol. Microbiol.">
        <title>Celerinatantimonas yamalensis sp. nov., a cold-adapted diazotrophic bacterium from a cold permafrost brine.</title>
        <authorList>
            <person name="Shcherbakova V."/>
            <person name="Chuvilskaya N."/>
            <person name="Rivkina E."/>
            <person name="Demidov N."/>
            <person name="Uchaeva V."/>
            <person name="Suetin S."/>
            <person name="Suzina N."/>
            <person name="Gilichinsky D."/>
        </authorList>
    </citation>
    <scope>NUCLEOTIDE SEQUENCE [LARGE SCALE GENOMIC DNA]</scope>
    <source>
        <strain evidence="1 2">C7</strain>
    </source>
</reference>
<dbReference type="NCBIfam" id="TIGR02017">
    <property type="entry name" value="hutG_amidohyd"/>
    <property type="match status" value="1"/>
</dbReference>
<dbReference type="InterPro" id="IPR010247">
    <property type="entry name" value="HutG_amidohyd"/>
</dbReference>
<dbReference type="Proteomes" id="UP001629953">
    <property type="component" value="Unassembled WGS sequence"/>
</dbReference>
<dbReference type="SUPFAM" id="SSF53187">
    <property type="entry name" value="Zn-dependent exopeptidases"/>
    <property type="match status" value="1"/>
</dbReference>
<sequence length="264" mass="29920">MQRQAFEFEQGDSPLLISMPHVGTALSDEVAAKLTQEGAKLPDTDWHLPRLYEAVHSLRPSLIMANYSRYVVDLNRPSDDQPLYQGNSTGVFPQTLFSGDPLFSQPVSVAQQQWALRHIWQPYHQQIKAELARLKAKYGYALLFDAHSIRSQIPFLFEGKLPDLNLGTNQGQSCDQRLIEALTPVCQSSAYTWVVNGRFKGGYITRHFGQPEQQIHAVQLEMAQNVYMQEQLPFDYLPDQAAQIQPLLLALLRAYLEHAEQLAA</sequence>
<proteinExistence type="predicted"/>
<dbReference type="Pfam" id="PF05013">
    <property type="entry name" value="FGase"/>
    <property type="match status" value="1"/>
</dbReference>
<protein>
    <submittedName>
        <fullName evidence="1">N-formylglutamate deformylase</fullName>
        <ecNumber evidence="1">3.5.1.68</ecNumber>
    </submittedName>
</protein>
<name>A0ABW9G8E2_9GAMM</name>
<evidence type="ECO:0000313" key="1">
    <source>
        <dbReference type="EMBL" id="MFM2485654.1"/>
    </source>
</evidence>
<keyword evidence="2" id="KW-1185">Reference proteome</keyword>